<accession>A0A430KZ56</accession>
<sequence>MKLARIRIAKAESTYKALRAESRAYFKDGQLLQSLPGGQLEAYSLLDWTFSLAFTPDILSKLKDNQNEHGITISLEGHLRQGGYIQLEDDLDGNWWTSSGQARFSSSDDDKLQKARPSFYTPTIFVDAFGNISTVNMDHHYLLAEEVRDPLGSTMSFGNDYHHLQAVKISDRNSNIQQVTPDCLGRSVGVAVVGKGLQTQNGGDGDVLEPFVSTSVNTALAVLSDPSGEECRKLFGKAGSCTVYCLNQFETWNSDQTSSRPETPTPAFLLEISRDLSFRRSENPTLHVSVTYLDGHGEPLQQIHLNDLNNVDERWLVNDASVSGATGHILRTFSPFFVSASGLVPAPDMSANAITVFYDGIGRLVAQLHPDHTWSKTVYSPWMTTAYGVADMISVANPQEDLDVGHFFSRIRSSQYLPSWREMNLSGTKQQQQASLKSTSYGVNPTTTHFGCCGLPVKIVQVADGKVHSRTFYYDFSGNRIRDIDSLGRLCEVSLYDKLNRQVLVQGMDDGDVAPLQDVNGSPFVSWNSRGISSRHSYDALRRETSRWTQRGSEAAKLIVQIVYGEDAPEAPDRNLKGQVWIIRDQPGKHVNSRFDIPGRCVEKTFSLANEYKLLLDWNTSPTNLDGMCEAQSYTHKVQLDNFDQALEEENPKGNRTSRKFALSGQVKQVTHQHVDIPGGQVYLQDSVYSADGLPLKMVYGNQTSTEFRYDKLSRQLISQKTTNKDGTVLEDLAQVYDCVGRCIYTYDASEQIKYFRNSRIEPKREYAYDAIGQLISASGRALLPSTGILRPYNATTGMNTTKGIVDGQQVYEYLESYEYDLAGNIQKMTHAAVKQPKASQWTRRYFYHSPSRFSTSSKVQMSNRLTGTVSGSLSEEYDYSGDGGQVGCMTSMPQYPQLSWNFENFLGSSSTQWTKDDTPQTTYYVYDYSGKRVRKVTESFAKAGSPTRKERDTLYLDGLEIQLKFVGNDMSQHTITHVTGHELLALVESATGEKALPRYQVGDNMELDDQSQLISYEEYSPFGAVTYSSMHGEVKASREYRFQRYKHDRETGLYHCGARYYCPWLGRWTSPDPSGDVDGPNLYQYVNNDPINFNDHSGRSKINTKRGISAPRGTKLTSVSKGLDDLSHMAESLLDRLDHMDVKVSKHFRPGSTREKTTHLPILPGKLTAKMDADFALTIDYLEKGGKGGEV</sequence>
<dbReference type="InterPro" id="IPR050708">
    <property type="entry name" value="T6SS_VgrG/RHS"/>
</dbReference>
<dbReference type="Proteomes" id="UP000287124">
    <property type="component" value="Unassembled WGS sequence"/>
</dbReference>
<evidence type="ECO:0000313" key="2">
    <source>
        <dbReference type="Proteomes" id="UP000287124"/>
    </source>
</evidence>
<evidence type="ECO:0000313" key="1">
    <source>
        <dbReference type="EMBL" id="RTE68748.1"/>
    </source>
</evidence>
<dbReference type="InterPro" id="IPR022385">
    <property type="entry name" value="Rhs_assc_core"/>
</dbReference>
<reference evidence="1 2" key="1">
    <citation type="submission" date="2017-06" db="EMBL/GenBank/DDBJ databases">
        <title>Comparative genomic analysis of Ambrosia Fusariam Clade fungi.</title>
        <authorList>
            <person name="Stajich J.E."/>
            <person name="Carrillo J."/>
            <person name="Kijimoto T."/>
            <person name="Eskalen A."/>
            <person name="O'Donnell K."/>
            <person name="Kasson M."/>
        </authorList>
    </citation>
    <scope>NUCLEOTIDE SEQUENCE [LARGE SCALE GENOMIC DNA]</scope>
    <source>
        <strain evidence="1 2">UCR1854</strain>
    </source>
</reference>
<dbReference type="PANTHER" id="PTHR32305:SF15">
    <property type="entry name" value="PROTEIN RHSA-RELATED"/>
    <property type="match status" value="1"/>
</dbReference>
<evidence type="ECO:0008006" key="3">
    <source>
        <dbReference type="Google" id="ProtNLM"/>
    </source>
</evidence>
<dbReference type="PANTHER" id="PTHR32305">
    <property type="match status" value="1"/>
</dbReference>
<gene>
    <name evidence="1" type="ORF">BHE90_016874</name>
</gene>
<protein>
    <recommendedName>
        <fullName evidence="3">Insecticide toxin TcdB middle/N-terminal domain-containing protein</fullName>
    </recommendedName>
</protein>
<organism evidence="1 2">
    <name type="scientific">Fusarium euwallaceae</name>
    <dbReference type="NCBI Taxonomy" id="1147111"/>
    <lineage>
        <taxon>Eukaryota</taxon>
        <taxon>Fungi</taxon>
        <taxon>Dikarya</taxon>
        <taxon>Ascomycota</taxon>
        <taxon>Pezizomycotina</taxon>
        <taxon>Sordariomycetes</taxon>
        <taxon>Hypocreomycetidae</taxon>
        <taxon>Hypocreales</taxon>
        <taxon>Nectriaceae</taxon>
        <taxon>Fusarium</taxon>
        <taxon>Fusarium solani species complex</taxon>
    </lineage>
</organism>
<name>A0A430KZ56_9HYPO</name>
<proteinExistence type="predicted"/>
<dbReference type="NCBIfam" id="TIGR03696">
    <property type="entry name" value="Rhs_assc_core"/>
    <property type="match status" value="1"/>
</dbReference>
<dbReference type="AlphaFoldDB" id="A0A430KZ56"/>
<keyword evidence="2" id="KW-1185">Reference proteome</keyword>
<comment type="caution">
    <text evidence="1">The sequence shown here is derived from an EMBL/GenBank/DDBJ whole genome shotgun (WGS) entry which is preliminary data.</text>
</comment>
<dbReference type="EMBL" id="MIKF01000722">
    <property type="protein sequence ID" value="RTE68748.1"/>
    <property type="molecule type" value="Genomic_DNA"/>
</dbReference>
<dbReference type="Gene3D" id="2.180.10.10">
    <property type="entry name" value="RHS repeat-associated core"/>
    <property type="match status" value="1"/>
</dbReference>